<evidence type="ECO:0000313" key="2">
    <source>
        <dbReference type="Proteomes" id="UP000294166"/>
    </source>
</evidence>
<sequence>MRSPWRGKQLFSNLPSYKELEIPHKNVHNEGRLALQAFNNDDEITGIYHLELMEKSAEVVIRLLDKIEGEIN</sequence>
<comment type="caution">
    <text evidence="1">The sequence shown here is derived from an EMBL/GenBank/DDBJ whole genome shotgun (WGS) entry which is preliminary data.</text>
</comment>
<proteinExistence type="predicted"/>
<dbReference type="Proteomes" id="UP000294166">
    <property type="component" value="Unassembled WGS sequence"/>
</dbReference>
<name>A0ABY0I1V2_9GAMM</name>
<protein>
    <submittedName>
        <fullName evidence="1">Uncharacterized protein</fullName>
    </submittedName>
</protein>
<dbReference type="RefSeq" id="WP_130066692.1">
    <property type="nucleotide sequence ID" value="NZ_SEZN01000083.1"/>
</dbReference>
<reference evidence="1 2" key="1">
    <citation type="submission" date="2019-02" db="EMBL/GenBank/DDBJ databases">
        <title>Genome sequences of Aliivibrio finisterrensis strains from farmed Atlantic salmon.</title>
        <authorList>
            <person name="Bowman J.P."/>
        </authorList>
    </citation>
    <scope>NUCLEOTIDE SEQUENCE [LARGE SCALE GENOMIC DNA]</scope>
    <source>
        <strain evidence="1 2">A21</strain>
    </source>
</reference>
<accession>A0ABY0I1V2</accession>
<dbReference type="EMBL" id="SEZN01000083">
    <property type="protein sequence ID" value="RYU58529.1"/>
    <property type="molecule type" value="Genomic_DNA"/>
</dbReference>
<dbReference type="Gene3D" id="1.20.120.30">
    <property type="entry name" value="Aspartate receptor, ligand-binding domain"/>
    <property type="match status" value="1"/>
</dbReference>
<evidence type="ECO:0000313" key="1">
    <source>
        <dbReference type="EMBL" id="RYU58529.1"/>
    </source>
</evidence>
<gene>
    <name evidence="1" type="ORF">ERW53_20410</name>
</gene>
<organism evidence="1 2">
    <name type="scientific">Aliivibrio finisterrensis</name>
    <dbReference type="NCBI Taxonomy" id="511998"/>
    <lineage>
        <taxon>Bacteria</taxon>
        <taxon>Pseudomonadati</taxon>
        <taxon>Pseudomonadota</taxon>
        <taxon>Gammaproteobacteria</taxon>
        <taxon>Vibrionales</taxon>
        <taxon>Vibrionaceae</taxon>
        <taxon>Aliivibrio</taxon>
    </lineage>
</organism>
<keyword evidence="2" id="KW-1185">Reference proteome</keyword>